<dbReference type="EMBL" id="VSRR010079899">
    <property type="protein sequence ID" value="MPC89095.1"/>
    <property type="molecule type" value="Genomic_DNA"/>
</dbReference>
<reference evidence="1 2" key="1">
    <citation type="submission" date="2019-05" db="EMBL/GenBank/DDBJ databases">
        <title>Another draft genome of Portunus trituberculatus and its Hox gene families provides insights of decapod evolution.</title>
        <authorList>
            <person name="Jeong J.-H."/>
            <person name="Song I."/>
            <person name="Kim S."/>
            <person name="Choi T."/>
            <person name="Kim D."/>
            <person name="Ryu S."/>
            <person name="Kim W."/>
        </authorList>
    </citation>
    <scope>NUCLEOTIDE SEQUENCE [LARGE SCALE GENOMIC DNA]</scope>
    <source>
        <tissue evidence="1">Muscle</tissue>
    </source>
</reference>
<dbReference type="Proteomes" id="UP000324222">
    <property type="component" value="Unassembled WGS sequence"/>
</dbReference>
<protein>
    <submittedName>
        <fullName evidence="1">Uncharacterized protein</fullName>
    </submittedName>
</protein>
<evidence type="ECO:0000313" key="2">
    <source>
        <dbReference type="Proteomes" id="UP000324222"/>
    </source>
</evidence>
<sequence>MNNASCKPLPQVDALLALRMWSEFEPMCLKSLGNHTTCGPMYRSGPLLECLLLLSSLSCGPVVAVGVVHDVSSLSCGPLVAVGVVHDPGHAHTQSMGRLQG</sequence>
<keyword evidence="2" id="KW-1185">Reference proteome</keyword>
<evidence type="ECO:0000313" key="1">
    <source>
        <dbReference type="EMBL" id="MPC89095.1"/>
    </source>
</evidence>
<gene>
    <name evidence="1" type="ORF">E2C01_084027</name>
</gene>
<accession>A0A5B7J2X8</accession>
<organism evidence="1 2">
    <name type="scientific">Portunus trituberculatus</name>
    <name type="common">Swimming crab</name>
    <name type="synonym">Neptunus trituberculatus</name>
    <dbReference type="NCBI Taxonomy" id="210409"/>
    <lineage>
        <taxon>Eukaryota</taxon>
        <taxon>Metazoa</taxon>
        <taxon>Ecdysozoa</taxon>
        <taxon>Arthropoda</taxon>
        <taxon>Crustacea</taxon>
        <taxon>Multicrustacea</taxon>
        <taxon>Malacostraca</taxon>
        <taxon>Eumalacostraca</taxon>
        <taxon>Eucarida</taxon>
        <taxon>Decapoda</taxon>
        <taxon>Pleocyemata</taxon>
        <taxon>Brachyura</taxon>
        <taxon>Eubrachyura</taxon>
        <taxon>Portunoidea</taxon>
        <taxon>Portunidae</taxon>
        <taxon>Portuninae</taxon>
        <taxon>Portunus</taxon>
    </lineage>
</organism>
<comment type="caution">
    <text evidence="1">The sequence shown here is derived from an EMBL/GenBank/DDBJ whole genome shotgun (WGS) entry which is preliminary data.</text>
</comment>
<name>A0A5B7J2X8_PORTR</name>
<dbReference type="AlphaFoldDB" id="A0A5B7J2X8"/>
<proteinExistence type="predicted"/>